<evidence type="ECO:0000313" key="1">
    <source>
        <dbReference type="EMBL" id="KAH6636704.1"/>
    </source>
</evidence>
<dbReference type="Proteomes" id="UP000724584">
    <property type="component" value="Unassembled WGS sequence"/>
</dbReference>
<proteinExistence type="predicted"/>
<name>A0ACB7PEF6_9PEZI</name>
<evidence type="ECO:0000313" key="2">
    <source>
        <dbReference type="Proteomes" id="UP000724584"/>
    </source>
</evidence>
<reference evidence="1 2" key="1">
    <citation type="journal article" date="2021" name="Nat. Commun.">
        <title>Genetic determinants of endophytism in the Arabidopsis root mycobiome.</title>
        <authorList>
            <person name="Mesny F."/>
            <person name="Miyauchi S."/>
            <person name="Thiergart T."/>
            <person name="Pickel B."/>
            <person name="Atanasova L."/>
            <person name="Karlsson M."/>
            <person name="Huettel B."/>
            <person name="Barry K.W."/>
            <person name="Haridas S."/>
            <person name="Chen C."/>
            <person name="Bauer D."/>
            <person name="Andreopoulos W."/>
            <person name="Pangilinan J."/>
            <person name="LaButti K."/>
            <person name="Riley R."/>
            <person name="Lipzen A."/>
            <person name="Clum A."/>
            <person name="Drula E."/>
            <person name="Henrissat B."/>
            <person name="Kohler A."/>
            <person name="Grigoriev I.V."/>
            <person name="Martin F.M."/>
            <person name="Hacquard S."/>
        </authorList>
    </citation>
    <scope>NUCLEOTIDE SEQUENCE [LARGE SCALE GENOMIC DNA]</scope>
    <source>
        <strain evidence="1 2">MPI-SDFR-AT-0079</strain>
    </source>
</reference>
<keyword evidence="2" id="KW-1185">Reference proteome</keyword>
<sequence>MRGVLRTDKVYLFRISWTFRINSHRCSPSPIARARTNPRRLYVCLSVYRHTRPKPSRKADQSKFADLPLLQPLHRRGSDVNTRRKTSQVLHLTTHNLEPSREPPFWILALPGFPLIAYRFAAGLPRHFTILPRTSEFADHPDVNHADSSKSFHYLFMVEGEPSGIASIHQEGHKEGPGSEVTGTKSCQFSILSDQAVQFCPGSANQRPNSGHGLPWKEGADHLDIVVSEARKSAL</sequence>
<protein>
    <submittedName>
        <fullName evidence="1">Uncharacterized protein</fullName>
    </submittedName>
</protein>
<accession>A0ACB7PEF6</accession>
<gene>
    <name evidence="1" type="ORF">F5144DRAFT_190922</name>
</gene>
<dbReference type="EMBL" id="JAGIZQ010000003">
    <property type="protein sequence ID" value="KAH6636704.1"/>
    <property type="molecule type" value="Genomic_DNA"/>
</dbReference>
<organism evidence="1 2">
    <name type="scientific">Chaetomium tenue</name>
    <dbReference type="NCBI Taxonomy" id="1854479"/>
    <lineage>
        <taxon>Eukaryota</taxon>
        <taxon>Fungi</taxon>
        <taxon>Dikarya</taxon>
        <taxon>Ascomycota</taxon>
        <taxon>Pezizomycotina</taxon>
        <taxon>Sordariomycetes</taxon>
        <taxon>Sordariomycetidae</taxon>
        <taxon>Sordariales</taxon>
        <taxon>Chaetomiaceae</taxon>
        <taxon>Chaetomium</taxon>
    </lineage>
</organism>
<comment type="caution">
    <text evidence="1">The sequence shown here is derived from an EMBL/GenBank/DDBJ whole genome shotgun (WGS) entry which is preliminary data.</text>
</comment>